<evidence type="ECO:0000256" key="5">
    <source>
        <dbReference type="ARBA" id="ARBA00011882"/>
    </source>
</evidence>
<feature type="binding site" description="type 1 copper site" evidence="12">
    <location>
        <position position="186"/>
    </location>
    <ligand>
        <name>Cu cation</name>
        <dbReference type="ChEBI" id="CHEBI:23378"/>
        <label>1</label>
    </ligand>
</feature>
<dbReference type="CDD" id="cd11024">
    <property type="entry name" value="CuRO_1_2DMCO_NIR_like"/>
    <property type="match status" value="1"/>
</dbReference>
<dbReference type="EC" id="1.7.2.1" evidence="5"/>
<keyword evidence="17" id="KW-1185">Reference proteome</keyword>
<keyword evidence="9" id="KW-0560">Oxidoreductase</keyword>
<dbReference type="PROSITE" id="PS51318">
    <property type="entry name" value="TAT"/>
    <property type="match status" value="1"/>
</dbReference>
<evidence type="ECO:0000256" key="9">
    <source>
        <dbReference type="ARBA" id="ARBA00023002"/>
    </source>
</evidence>
<dbReference type="InterPro" id="IPR008972">
    <property type="entry name" value="Cupredoxin"/>
</dbReference>
<evidence type="ECO:0000256" key="6">
    <source>
        <dbReference type="ARBA" id="ARBA00017290"/>
    </source>
</evidence>
<keyword evidence="10 12" id="KW-0186">Copper</keyword>
<dbReference type="PRINTS" id="PR00695">
    <property type="entry name" value="CUNO2RDTASE"/>
</dbReference>
<evidence type="ECO:0000256" key="11">
    <source>
        <dbReference type="ARBA" id="ARBA00049340"/>
    </source>
</evidence>
<protein>
    <recommendedName>
        <fullName evidence="6">Copper-containing nitrite reductase</fullName>
        <ecNumber evidence="5">1.7.2.1</ecNumber>
    </recommendedName>
</protein>
<evidence type="ECO:0000313" key="16">
    <source>
        <dbReference type="EMBL" id="QIN83856.1"/>
    </source>
</evidence>
<dbReference type="KEGG" id="rub:GBA63_15330"/>
<evidence type="ECO:0000256" key="3">
    <source>
        <dbReference type="ARBA" id="ARBA00010609"/>
    </source>
</evidence>
<evidence type="ECO:0000259" key="14">
    <source>
        <dbReference type="Pfam" id="PF07731"/>
    </source>
</evidence>
<dbReference type="InterPro" id="IPR045087">
    <property type="entry name" value="Cu-oxidase_fam"/>
</dbReference>
<dbReference type="PANTHER" id="PTHR11709">
    <property type="entry name" value="MULTI-COPPER OXIDASE"/>
    <property type="match status" value="1"/>
</dbReference>
<feature type="region of interest" description="Disordered" evidence="13">
    <location>
        <begin position="41"/>
        <end position="60"/>
    </location>
</feature>
<dbReference type="NCBIfam" id="TIGR01409">
    <property type="entry name" value="TAT_signal_seq"/>
    <property type="match status" value="1"/>
</dbReference>
<evidence type="ECO:0000256" key="4">
    <source>
        <dbReference type="ARBA" id="ARBA00011233"/>
    </source>
</evidence>
<feature type="binding site" description="type 1 copper site" evidence="12">
    <location>
        <position position="151"/>
    </location>
    <ligand>
        <name>Cu cation</name>
        <dbReference type="ChEBI" id="CHEBI:23378"/>
        <label>1</label>
    </ligand>
</feature>
<dbReference type="InterPro" id="IPR006311">
    <property type="entry name" value="TAT_signal"/>
</dbReference>
<feature type="binding site" description="type 1 copper site" evidence="12">
    <location>
        <position position="187"/>
    </location>
    <ligand>
        <name>Cu cation</name>
        <dbReference type="ChEBI" id="CHEBI:23378"/>
        <label>1</label>
    </ligand>
</feature>
<comment type="subunit">
    <text evidence="4">Homotrimer.</text>
</comment>
<evidence type="ECO:0000256" key="1">
    <source>
        <dbReference type="ARBA" id="ARBA00001960"/>
    </source>
</evidence>
<evidence type="ECO:0000256" key="10">
    <source>
        <dbReference type="ARBA" id="ARBA00023008"/>
    </source>
</evidence>
<feature type="binding site" description="type 1 copper site" evidence="12">
    <location>
        <position position="324"/>
    </location>
    <ligand>
        <name>Cu cation</name>
        <dbReference type="ChEBI" id="CHEBI:23378"/>
        <label>1</label>
    </ligand>
</feature>
<evidence type="ECO:0000256" key="8">
    <source>
        <dbReference type="ARBA" id="ARBA00022737"/>
    </source>
</evidence>
<gene>
    <name evidence="16" type="ORF">GBA63_15330</name>
</gene>
<keyword evidence="8" id="KW-0677">Repeat</keyword>
<dbReference type="InterPro" id="IPR011707">
    <property type="entry name" value="Cu-oxidase-like_N"/>
</dbReference>
<evidence type="ECO:0000259" key="15">
    <source>
        <dbReference type="Pfam" id="PF07732"/>
    </source>
</evidence>
<dbReference type="InterPro" id="IPR019546">
    <property type="entry name" value="TAT_signal_bac_arc"/>
</dbReference>
<comment type="similarity">
    <text evidence="3">Belongs to the multicopper oxidase family.</text>
</comment>
<organism evidence="16 17">
    <name type="scientific">Rubrobacter tropicus</name>
    <dbReference type="NCBI Taxonomy" id="2653851"/>
    <lineage>
        <taxon>Bacteria</taxon>
        <taxon>Bacillati</taxon>
        <taxon>Actinomycetota</taxon>
        <taxon>Rubrobacteria</taxon>
        <taxon>Rubrobacterales</taxon>
        <taxon>Rubrobacteraceae</taxon>
        <taxon>Rubrobacter</taxon>
    </lineage>
</organism>
<reference evidence="16 17" key="1">
    <citation type="submission" date="2019-10" db="EMBL/GenBank/DDBJ databases">
        <title>Rubrobacter sp nov SCSIO 52090 isolated from a deep-sea sediment in the South China Sea.</title>
        <authorList>
            <person name="Chen R.W."/>
        </authorList>
    </citation>
    <scope>NUCLEOTIDE SEQUENCE [LARGE SCALE GENOMIC DNA]</scope>
    <source>
        <strain evidence="16 17">SCSIO 52909</strain>
    </source>
</reference>
<evidence type="ECO:0000256" key="7">
    <source>
        <dbReference type="ARBA" id="ARBA00022723"/>
    </source>
</evidence>
<feature type="domain" description="Plastocyanin-like" evidence="15">
    <location>
        <begin position="102"/>
        <end position="210"/>
    </location>
</feature>
<dbReference type="Pfam" id="PF07731">
    <property type="entry name" value="Cu-oxidase_2"/>
    <property type="match status" value="1"/>
</dbReference>
<dbReference type="Pfam" id="PF07732">
    <property type="entry name" value="Cu-oxidase_3"/>
    <property type="match status" value="1"/>
</dbReference>
<comment type="cofactor">
    <cofactor evidence="2 12">
        <name>Cu(2+)</name>
        <dbReference type="ChEBI" id="CHEBI:29036"/>
    </cofactor>
</comment>
<feature type="domain" description="Plastocyanin-like" evidence="14">
    <location>
        <begin position="231"/>
        <end position="340"/>
    </location>
</feature>
<evidence type="ECO:0000313" key="17">
    <source>
        <dbReference type="Proteomes" id="UP000501452"/>
    </source>
</evidence>
<dbReference type="AlphaFoldDB" id="A0A6G8QBJ8"/>
<evidence type="ECO:0000256" key="13">
    <source>
        <dbReference type="SAM" id="MobiDB-lite"/>
    </source>
</evidence>
<feature type="binding site" description="type 1 copper site" evidence="12">
    <location>
        <position position="146"/>
    </location>
    <ligand>
        <name>Cu cation</name>
        <dbReference type="ChEBI" id="CHEBI:23378"/>
        <label>1</label>
    </ligand>
</feature>
<dbReference type="InterPro" id="IPR001287">
    <property type="entry name" value="NO2-reductase_Cu"/>
</dbReference>
<dbReference type="RefSeq" id="WP_166177503.1">
    <property type="nucleotide sequence ID" value="NZ_CP045119.1"/>
</dbReference>
<dbReference type="EMBL" id="CP045119">
    <property type="protein sequence ID" value="QIN83856.1"/>
    <property type="molecule type" value="Genomic_DNA"/>
</dbReference>
<dbReference type="GO" id="GO:0050421">
    <property type="term" value="F:nitrite reductase (NO-forming) activity"/>
    <property type="evidence" value="ECO:0007669"/>
    <property type="project" value="UniProtKB-EC"/>
</dbReference>
<comment type="cofactor">
    <cofactor evidence="1 12">
        <name>Cu(+)</name>
        <dbReference type="ChEBI" id="CHEBI:49552"/>
    </cofactor>
</comment>
<comment type="catalytic activity">
    <reaction evidence="11">
        <text>nitric oxide + Fe(III)-[cytochrome c] + H2O = Fe(II)-[cytochrome c] + nitrite + 2 H(+)</text>
        <dbReference type="Rhea" id="RHEA:15233"/>
        <dbReference type="Rhea" id="RHEA-COMP:10350"/>
        <dbReference type="Rhea" id="RHEA-COMP:14399"/>
        <dbReference type="ChEBI" id="CHEBI:15377"/>
        <dbReference type="ChEBI" id="CHEBI:15378"/>
        <dbReference type="ChEBI" id="CHEBI:16301"/>
        <dbReference type="ChEBI" id="CHEBI:16480"/>
        <dbReference type="ChEBI" id="CHEBI:29033"/>
        <dbReference type="ChEBI" id="CHEBI:29034"/>
        <dbReference type="EC" id="1.7.2.1"/>
    </reaction>
</comment>
<dbReference type="Gene3D" id="2.60.40.420">
    <property type="entry name" value="Cupredoxins - blue copper proteins"/>
    <property type="match status" value="2"/>
</dbReference>
<feature type="binding site" description="type 1 copper site" evidence="12">
    <location>
        <position position="195"/>
    </location>
    <ligand>
        <name>Cu cation</name>
        <dbReference type="ChEBI" id="CHEBI:23378"/>
        <label>1</label>
    </ligand>
</feature>
<dbReference type="InterPro" id="IPR011706">
    <property type="entry name" value="Cu-oxidase_C"/>
</dbReference>
<sequence>MRRVEGAVSRRDFLRAAGVAGAVGVSGGLLGAHAGRALGQDHSGHAMGSEMTGMSHGGNGTAGDVDLSRFDPMKFLRHFDYGQERREGGRTVREWEISAEEVDIEVAPGVMYPAWAYNGQVPGPTLRATEGDRLRVVFKNRGAHPHTIHFHGFHPANMDGVFEMVGPGQEFVYEFDAEPFGCHLYHCHTMPLKKHIEKGLYGAFIIDPKEGRPEADEMVMVLNGFDTNFDGANEVYAVNTVAFHHQKHPVKIKKDELVRIYVVNALEFDFINSFHTHANFFDYYPTGTKLEPSEFTDTKMLAQGERGIMELRYGFPGRFMFHAHVSEFAELGWMGLFEVEE</sequence>
<dbReference type="PANTHER" id="PTHR11709:SF394">
    <property type="entry name" value="FI03373P-RELATED"/>
    <property type="match status" value="1"/>
</dbReference>
<dbReference type="SUPFAM" id="SSF49503">
    <property type="entry name" value="Cupredoxins"/>
    <property type="match status" value="2"/>
</dbReference>
<accession>A0A6G8QBJ8</accession>
<evidence type="ECO:0000256" key="12">
    <source>
        <dbReference type="PIRSR" id="PIRSR601287-1"/>
    </source>
</evidence>
<dbReference type="Proteomes" id="UP000501452">
    <property type="component" value="Chromosome"/>
</dbReference>
<dbReference type="GO" id="GO:0005507">
    <property type="term" value="F:copper ion binding"/>
    <property type="evidence" value="ECO:0007669"/>
    <property type="project" value="InterPro"/>
</dbReference>
<evidence type="ECO:0000256" key="2">
    <source>
        <dbReference type="ARBA" id="ARBA00001973"/>
    </source>
</evidence>
<keyword evidence="7 12" id="KW-0479">Metal-binding</keyword>
<name>A0A6G8QBJ8_9ACTN</name>
<proteinExistence type="inferred from homology"/>